<accession>A0ABT2PVW5</accession>
<comment type="caution">
    <text evidence="1">The sequence shown here is derived from an EMBL/GenBank/DDBJ whole genome shotgun (WGS) entry which is preliminary data.</text>
</comment>
<name>A0ABT2PVW5_9MOLU</name>
<organism evidence="1 2">
    <name type="scientific">Paracholeplasma vituli</name>
    <dbReference type="NCBI Taxonomy" id="69473"/>
    <lineage>
        <taxon>Bacteria</taxon>
        <taxon>Bacillati</taxon>
        <taxon>Mycoplasmatota</taxon>
        <taxon>Mollicutes</taxon>
        <taxon>Acholeplasmatales</taxon>
        <taxon>Acholeplasmataceae</taxon>
        <taxon>Paracholeplasma</taxon>
    </lineage>
</organism>
<gene>
    <name evidence="1" type="ORF">N7603_05460</name>
</gene>
<dbReference type="EMBL" id="JAOEGN010000009">
    <property type="protein sequence ID" value="MCU0105100.1"/>
    <property type="molecule type" value="Genomic_DNA"/>
</dbReference>
<reference evidence="2" key="1">
    <citation type="submission" date="2023-07" db="EMBL/GenBank/DDBJ databases">
        <title>Novel Mycoplasma species identified in domestic and wild animals.</title>
        <authorList>
            <person name="Volokhov D.V."/>
            <person name="Furtak V.A."/>
            <person name="Zagorodnyaya T.A."/>
        </authorList>
    </citation>
    <scope>NUCLEOTIDE SEQUENCE [LARGE SCALE GENOMIC DNA]</scope>
    <source>
        <strain evidence="2">92-19</strain>
    </source>
</reference>
<keyword evidence="2" id="KW-1185">Reference proteome</keyword>
<dbReference type="RefSeq" id="WP_262096364.1">
    <property type="nucleotide sequence ID" value="NZ_JAOEGN010000009.1"/>
</dbReference>
<evidence type="ECO:0000313" key="2">
    <source>
        <dbReference type="Proteomes" id="UP001209076"/>
    </source>
</evidence>
<sequence>MKKSDYSMVDLESTMSDLKDLLIKEHQKYSKRNSTGYEWTGEDFANLYYVNLALLDIVKKQDKMIKNIYDILDRHENRLG</sequence>
<dbReference type="Proteomes" id="UP001209076">
    <property type="component" value="Unassembled WGS sequence"/>
</dbReference>
<protein>
    <submittedName>
        <fullName evidence="1">Uncharacterized protein</fullName>
    </submittedName>
</protein>
<proteinExistence type="predicted"/>
<evidence type="ECO:0000313" key="1">
    <source>
        <dbReference type="EMBL" id="MCU0105100.1"/>
    </source>
</evidence>